<comment type="caution">
    <text evidence="1">The sequence shown here is derived from an EMBL/GenBank/DDBJ whole genome shotgun (WGS) entry which is preliminary data.</text>
</comment>
<protein>
    <recommendedName>
        <fullName evidence="3">HD domain-containing protein</fullName>
    </recommendedName>
</protein>
<sequence length="181" mass="20916">MNDNTGRIDPLIDEILDAWRPALGDAFTAYRNHAQRVLALTLRLDEFDDDQRRSLAVAAAFHDLGIWSDGTLDYLEPSVDRARAWLADHDDSQRGDAVAAVIRNHHRVRGCRDKHATLTEPFRRADLIDVSLGLIRFGIPRRDYRALVAELPYHRFHRRLIRLFGAHIVRHPLQPAPMFKW</sequence>
<dbReference type="Proteomes" id="UP001259982">
    <property type="component" value="Unassembled WGS sequence"/>
</dbReference>
<evidence type="ECO:0008006" key="3">
    <source>
        <dbReference type="Google" id="ProtNLM"/>
    </source>
</evidence>
<name>A0ABU3B7N8_9GAMM</name>
<dbReference type="EMBL" id="JAVRHY010000003">
    <property type="protein sequence ID" value="MDT0617837.1"/>
    <property type="molecule type" value="Genomic_DNA"/>
</dbReference>
<organism evidence="1 2">
    <name type="scientific">Spectribacter acetivorans</name>
    <dbReference type="NCBI Taxonomy" id="3075603"/>
    <lineage>
        <taxon>Bacteria</taxon>
        <taxon>Pseudomonadati</taxon>
        <taxon>Pseudomonadota</taxon>
        <taxon>Gammaproteobacteria</taxon>
        <taxon>Salinisphaerales</taxon>
        <taxon>Salinisphaeraceae</taxon>
        <taxon>Spectribacter</taxon>
    </lineage>
</organism>
<dbReference type="Gene3D" id="1.10.3210.10">
    <property type="entry name" value="Hypothetical protein af1432"/>
    <property type="match status" value="1"/>
</dbReference>
<accession>A0ABU3B7N8</accession>
<reference evidence="1 2" key="1">
    <citation type="submission" date="2023-09" db="EMBL/GenBank/DDBJ databases">
        <authorList>
            <person name="Rey-Velasco X."/>
        </authorList>
    </citation>
    <scope>NUCLEOTIDE SEQUENCE [LARGE SCALE GENOMIC DNA]</scope>
    <source>
        <strain evidence="1 2">P385</strain>
    </source>
</reference>
<gene>
    <name evidence="1" type="ORF">RM531_05085</name>
</gene>
<keyword evidence="2" id="KW-1185">Reference proteome</keyword>
<proteinExistence type="predicted"/>
<dbReference type="RefSeq" id="WP_311657751.1">
    <property type="nucleotide sequence ID" value="NZ_JAVRHY010000003.1"/>
</dbReference>
<dbReference type="SUPFAM" id="SSF109604">
    <property type="entry name" value="HD-domain/PDEase-like"/>
    <property type="match status" value="1"/>
</dbReference>
<evidence type="ECO:0000313" key="2">
    <source>
        <dbReference type="Proteomes" id="UP001259982"/>
    </source>
</evidence>
<evidence type="ECO:0000313" key="1">
    <source>
        <dbReference type="EMBL" id="MDT0617837.1"/>
    </source>
</evidence>